<dbReference type="Pfam" id="PF04717">
    <property type="entry name" value="Phage_base_V"/>
    <property type="match status" value="1"/>
</dbReference>
<accession>A0ABV2BQN7</accession>
<protein>
    <submittedName>
        <fullName evidence="1">Phage baseplate assembly protein V</fullName>
    </submittedName>
</protein>
<comment type="caution">
    <text evidence="1">The sequence shown here is derived from an EMBL/GenBank/DDBJ whole genome shotgun (WGS) entry which is preliminary data.</text>
</comment>
<gene>
    <name evidence="1" type="ORF">ABVT43_03760</name>
</gene>
<dbReference type="InterPro" id="IPR037026">
    <property type="entry name" value="Vgr_OB-fold_dom_sf"/>
</dbReference>
<name>A0ABV2BQN7_9GAMM</name>
<dbReference type="Gene3D" id="2.40.50.230">
    <property type="entry name" value="Gp5 N-terminal domain"/>
    <property type="match status" value="1"/>
</dbReference>
<proteinExistence type="predicted"/>
<sequence length="229" mass="23992">MQLSNLMPLHAQDQTQLAEVISVEDPENRNRVQIKLLAFDGVAQQQGQLWARVAVPFAGKNKGAFLFPDVGDEVLITFINGDSRYPVVIGSLWNGRDEAPETLGGAGDAIDRWSFVGKKGTRIAIEESASGQPKIIFATPQGVSVEISDNSGGEIICQSAGNTITFDSAGVTVNSPAEVAVSASTVKVDSGMVTVNAGMSSFSGVVKCDTLIATTVVSSTYTPGAGNVW</sequence>
<dbReference type="InterPro" id="IPR006531">
    <property type="entry name" value="Gp5/Vgr_OB"/>
</dbReference>
<dbReference type="Proteomes" id="UP001548189">
    <property type="component" value="Unassembled WGS sequence"/>
</dbReference>
<evidence type="ECO:0000313" key="1">
    <source>
        <dbReference type="EMBL" id="MET1254238.1"/>
    </source>
</evidence>
<evidence type="ECO:0000313" key="2">
    <source>
        <dbReference type="Proteomes" id="UP001548189"/>
    </source>
</evidence>
<keyword evidence="2" id="KW-1185">Reference proteome</keyword>
<dbReference type="EMBL" id="JBEVCJ010000003">
    <property type="protein sequence ID" value="MET1254238.1"/>
    <property type="molecule type" value="Genomic_DNA"/>
</dbReference>
<dbReference type="SUPFAM" id="SSF69255">
    <property type="entry name" value="gp5 N-terminal domain-like"/>
    <property type="match status" value="1"/>
</dbReference>
<reference evidence="1 2" key="1">
    <citation type="submission" date="2024-06" db="EMBL/GenBank/DDBJ databases">
        <authorList>
            <person name="Li F."/>
        </authorList>
    </citation>
    <scope>NUCLEOTIDE SEQUENCE [LARGE SCALE GENOMIC DNA]</scope>
    <source>
        <strain evidence="1 2">GXAS 311</strain>
    </source>
</reference>
<organism evidence="1 2">
    <name type="scientific">Aliikangiella maris</name>
    <dbReference type="NCBI Taxonomy" id="3162458"/>
    <lineage>
        <taxon>Bacteria</taxon>
        <taxon>Pseudomonadati</taxon>
        <taxon>Pseudomonadota</taxon>
        <taxon>Gammaproteobacteria</taxon>
        <taxon>Oceanospirillales</taxon>
        <taxon>Pleioneaceae</taxon>
        <taxon>Aliikangiella</taxon>
    </lineage>
</organism>